<dbReference type="SUPFAM" id="SSF52172">
    <property type="entry name" value="CheY-like"/>
    <property type="match status" value="1"/>
</dbReference>
<dbReference type="GO" id="GO:0071111">
    <property type="term" value="F:cyclic-guanylate-specific phosphodiesterase activity"/>
    <property type="evidence" value="ECO:0007669"/>
    <property type="project" value="InterPro"/>
</dbReference>
<dbReference type="SMART" id="SM00052">
    <property type="entry name" value="EAL"/>
    <property type="match status" value="1"/>
</dbReference>
<dbReference type="Gene3D" id="3.20.20.450">
    <property type="entry name" value="EAL domain"/>
    <property type="match status" value="1"/>
</dbReference>
<comment type="caution">
    <text evidence="4">The sequence shown here is derived from an EMBL/GenBank/DDBJ whole genome shotgun (WGS) entry which is preliminary data.</text>
</comment>
<dbReference type="SUPFAM" id="SSF141868">
    <property type="entry name" value="EAL domain-like"/>
    <property type="match status" value="1"/>
</dbReference>
<gene>
    <name evidence="4" type="ORF">DXH78_17485</name>
</gene>
<dbReference type="Pfam" id="PF00563">
    <property type="entry name" value="EAL"/>
    <property type="match status" value="1"/>
</dbReference>
<dbReference type="GO" id="GO:0000160">
    <property type="term" value="P:phosphorelay signal transduction system"/>
    <property type="evidence" value="ECO:0007669"/>
    <property type="project" value="InterPro"/>
</dbReference>
<protein>
    <submittedName>
        <fullName evidence="4">EAL domain-containing protein</fullName>
    </submittedName>
</protein>
<dbReference type="PROSITE" id="PS50110">
    <property type="entry name" value="RESPONSE_REGULATORY"/>
    <property type="match status" value="1"/>
</dbReference>
<dbReference type="Pfam" id="PF00072">
    <property type="entry name" value="Response_reg"/>
    <property type="match status" value="1"/>
</dbReference>
<dbReference type="InterPro" id="IPR011006">
    <property type="entry name" value="CheY-like_superfamily"/>
</dbReference>
<evidence type="ECO:0000313" key="5">
    <source>
        <dbReference type="Proteomes" id="UP000263993"/>
    </source>
</evidence>
<accession>A0A371B0Q2</accession>
<dbReference type="AlphaFoldDB" id="A0A371B0Q2"/>
<dbReference type="CDD" id="cd01948">
    <property type="entry name" value="EAL"/>
    <property type="match status" value="1"/>
</dbReference>
<keyword evidence="5" id="KW-1185">Reference proteome</keyword>
<feature type="domain" description="EAL" evidence="3">
    <location>
        <begin position="152"/>
        <end position="403"/>
    </location>
</feature>
<evidence type="ECO:0000256" key="1">
    <source>
        <dbReference type="PROSITE-ProRule" id="PRU00169"/>
    </source>
</evidence>
<dbReference type="Proteomes" id="UP000263993">
    <property type="component" value="Unassembled WGS sequence"/>
</dbReference>
<dbReference type="EMBL" id="QRGO01000003">
    <property type="protein sequence ID" value="RDV01041.1"/>
    <property type="molecule type" value="Genomic_DNA"/>
</dbReference>
<dbReference type="InterPro" id="IPR001789">
    <property type="entry name" value="Sig_transdc_resp-reg_receiver"/>
</dbReference>
<dbReference type="PROSITE" id="PS50883">
    <property type="entry name" value="EAL"/>
    <property type="match status" value="1"/>
</dbReference>
<dbReference type="InterPro" id="IPR050706">
    <property type="entry name" value="Cyclic-di-GMP_PDE-like"/>
</dbReference>
<evidence type="ECO:0000259" key="3">
    <source>
        <dbReference type="PROSITE" id="PS50883"/>
    </source>
</evidence>
<evidence type="ECO:0000313" key="4">
    <source>
        <dbReference type="EMBL" id="RDV01041.1"/>
    </source>
</evidence>
<dbReference type="RefSeq" id="WP_115518559.1">
    <property type="nucleotide sequence ID" value="NZ_QRGO01000003.1"/>
</dbReference>
<dbReference type="PANTHER" id="PTHR33121">
    <property type="entry name" value="CYCLIC DI-GMP PHOSPHODIESTERASE PDEF"/>
    <property type="match status" value="1"/>
</dbReference>
<dbReference type="InterPro" id="IPR035919">
    <property type="entry name" value="EAL_sf"/>
</dbReference>
<proteinExistence type="predicted"/>
<dbReference type="OrthoDB" id="9814202at2"/>
<dbReference type="PANTHER" id="PTHR33121:SF70">
    <property type="entry name" value="SIGNALING PROTEIN YKOW"/>
    <property type="match status" value="1"/>
</dbReference>
<comment type="caution">
    <text evidence="1">Lacks conserved residue(s) required for the propagation of feature annotation.</text>
</comment>
<organism evidence="4 5">
    <name type="scientific">Undibacter mobilis</name>
    <dbReference type="NCBI Taxonomy" id="2292256"/>
    <lineage>
        <taxon>Bacteria</taxon>
        <taxon>Pseudomonadati</taxon>
        <taxon>Pseudomonadota</taxon>
        <taxon>Alphaproteobacteria</taxon>
        <taxon>Hyphomicrobiales</taxon>
        <taxon>Nitrobacteraceae</taxon>
        <taxon>Undibacter</taxon>
    </lineage>
</organism>
<dbReference type="Gene3D" id="3.40.50.2300">
    <property type="match status" value="1"/>
</dbReference>
<reference evidence="5" key="1">
    <citation type="submission" date="2018-08" db="EMBL/GenBank/DDBJ databases">
        <authorList>
            <person name="Kim S.-J."/>
            <person name="Jung G.-Y."/>
        </authorList>
    </citation>
    <scope>NUCLEOTIDE SEQUENCE [LARGE SCALE GENOMIC DNA]</scope>
    <source>
        <strain evidence="5">GY_H</strain>
    </source>
</reference>
<feature type="domain" description="Response regulatory" evidence="2">
    <location>
        <begin position="27"/>
        <end position="146"/>
    </location>
</feature>
<name>A0A371B0Q2_9BRAD</name>
<dbReference type="InterPro" id="IPR001633">
    <property type="entry name" value="EAL_dom"/>
</dbReference>
<sequence length="414" mass="44894">MPKTPATSVCEEAATVSPPLSPGNVPFCFVIDEEPSIRHFLSLILHGAGVDTMDFPDGATMRVALTQRVPDLIFLNIALDSRDAIETILALGRHSYAGAVQLMSPRGSAVLEHVRKIGAEQNLNMLPVLKKPFETDTVVGTLQTLNLGTLKVSASRIDLGEAIDSGWIEFWFQPKIDLRKRQLAGAEAYARARHPTTGVALPGSFMPTADESDIVRLSELALLSALRTAQSFTQLGLNLPVTVNIPVPALEKLAAEDIIRANKPKISNWAGLIIDVPEEQIIADLSLAGFLAERLHRCRVRLAIDDFGRGMSSLAKLGKMPFVELKLDRSFVTDCGTDKVNAPLCKTVIDLAHNYGQVAVAIGIEKAADMTALVSMGCDYGQGFLLGQPMPEDRFISLLRQRTDASRKRHAPAS</sequence>
<evidence type="ECO:0000259" key="2">
    <source>
        <dbReference type="PROSITE" id="PS50110"/>
    </source>
</evidence>